<evidence type="ECO:0000256" key="11">
    <source>
        <dbReference type="ARBA" id="ARBA00038963"/>
    </source>
</evidence>
<evidence type="ECO:0000256" key="10">
    <source>
        <dbReference type="ARBA" id="ARBA00023160"/>
    </source>
</evidence>
<evidence type="ECO:0000313" key="15">
    <source>
        <dbReference type="Proteomes" id="UP000219338"/>
    </source>
</evidence>
<dbReference type="InterPro" id="IPR020843">
    <property type="entry name" value="ER"/>
</dbReference>
<dbReference type="PANTHER" id="PTHR43981">
    <property type="entry name" value="ENOYL-[ACYL-CARRIER-PROTEIN] REDUCTASE, MITOCHONDRIAL"/>
    <property type="match status" value="1"/>
</dbReference>
<dbReference type="GO" id="GO:0005739">
    <property type="term" value="C:mitochondrion"/>
    <property type="evidence" value="ECO:0007669"/>
    <property type="project" value="UniProtKB-SubCell"/>
</dbReference>
<dbReference type="InterPro" id="IPR013149">
    <property type="entry name" value="ADH-like_C"/>
</dbReference>
<dbReference type="Pfam" id="PF00107">
    <property type="entry name" value="ADH_zinc_N"/>
    <property type="match status" value="1"/>
</dbReference>
<dbReference type="GO" id="GO:0006633">
    <property type="term" value="P:fatty acid biosynthetic process"/>
    <property type="evidence" value="ECO:0007669"/>
    <property type="project" value="UniProtKB-KW"/>
</dbReference>
<keyword evidence="3" id="KW-0444">Lipid biosynthesis</keyword>
<keyword evidence="7" id="KW-0560">Oxidoreductase</keyword>
<evidence type="ECO:0000313" key="14">
    <source>
        <dbReference type="EMBL" id="SJL03665.1"/>
    </source>
</evidence>
<dbReference type="FunFam" id="3.40.50.720:FF:000112">
    <property type="entry name" value="Enoyl-[acyl-carrier-protein] reductase 1, mitochondrial"/>
    <property type="match status" value="1"/>
</dbReference>
<evidence type="ECO:0000256" key="2">
    <source>
        <dbReference type="ARBA" id="ARBA00010371"/>
    </source>
</evidence>
<dbReference type="InterPro" id="IPR013154">
    <property type="entry name" value="ADH-like_N"/>
</dbReference>
<name>A0A284R4P1_ARMOS</name>
<dbReference type="PANTHER" id="PTHR43981:SF2">
    <property type="entry name" value="ENOYL-[ACYL-CARRIER-PROTEIN] REDUCTASE, MITOCHONDRIAL"/>
    <property type="match status" value="1"/>
</dbReference>
<dbReference type="OrthoDB" id="7482721at2759"/>
<evidence type="ECO:0000256" key="5">
    <source>
        <dbReference type="ARBA" id="ARBA00022857"/>
    </source>
</evidence>
<dbReference type="Proteomes" id="UP000219338">
    <property type="component" value="Unassembled WGS sequence"/>
</dbReference>
<keyword evidence="9" id="KW-0496">Mitochondrion</keyword>
<dbReference type="EC" id="1.3.1.104" evidence="11"/>
<evidence type="ECO:0000259" key="13">
    <source>
        <dbReference type="SMART" id="SM00829"/>
    </source>
</evidence>
<evidence type="ECO:0000256" key="4">
    <source>
        <dbReference type="ARBA" id="ARBA00022832"/>
    </source>
</evidence>
<proteinExistence type="inferred from homology"/>
<comment type="similarity">
    <text evidence="2">Belongs to the zinc-containing alcohol dehydrogenase family. Quinone oxidoreductase subfamily.</text>
</comment>
<dbReference type="OMA" id="YGYTQSK"/>
<dbReference type="Pfam" id="PF08240">
    <property type="entry name" value="ADH_N"/>
    <property type="match status" value="1"/>
</dbReference>
<dbReference type="Gene3D" id="3.40.50.720">
    <property type="entry name" value="NAD(P)-binding Rossmann-like Domain"/>
    <property type="match status" value="1"/>
</dbReference>
<keyword evidence="10" id="KW-0275">Fatty acid biosynthesis</keyword>
<dbReference type="SUPFAM" id="SSF51735">
    <property type="entry name" value="NAD(P)-binding Rossmann-fold domains"/>
    <property type="match status" value="1"/>
</dbReference>
<comment type="catalytic activity">
    <reaction evidence="12">
        <text>a 2,3-saturated acyl-[ACP] + NADP(+) = a (2E)-enoyl-[ACP] + NADPH + H(+)</text>
        <dbReference type="Rhea" id="RHEA:22564"/>
        <dbReference type="Rhea" id="RHEA-COMP:9925"/>
        <dbReference type="Rhea" id="RHEA-COMP:9926"/>
        <dbReference type="ChEBI" id="CHEBI:15378"/>
        <dbReference type="ChEBI" id="CHEBI:57783"/>
        <dbReference type="ChEBI" id="CHEBI:58349"/>
        <dbReference type="ChEBI" id="CHEBI:78784"/>
        <dbReference type="ChEBI" id="CHEBI:78785"/>
        <dbReference type="EC" id="1.3.1.104"/>
    </reaction>
</comment>
<feature type="domain" description="Enoyl reductase (ER)" evidence="13">
    <location>
        <begin position="34"/>
        <end position="371"/>
    </location>
</feature>
<dbReference type="STRING" id="47428.A0A284R4P1"/>
<evidence type="ECO:0000256" key="7">
    <source>
        <dbReference type="ARBA" id="ARBA00023002"/>
    </source>
</evidence>
<gene>
    <name evidence="14" type="ORF">ARMOST_07022</name>
</gene>
<dbReference type="InterPro" id="IPR011032">
    <property type="entry name" value="GroES-like_sf"/>
</dbReference>
<reference evidence="15" key="1">
    <citation type="journal article" date="2017" name="Nat. Ecol. Evol.">
        <title>Genome expansion and lineage-specific genetic innovations in the forest pathogenic fungi Armillaria.</title>
        <authorList>
            <person name="Sipos G."/>
            <person name="Prasanna A.N."/>
            <person name="Walter M.C."/>
            <person name="O'Connor E."/>
            <person name="Balint B."/>
            <person name="Krizsan K."/>
            <person name="Kiss B."/>
            <person name="Hess J."/>
            <person name="Varga T."/>
            <person name="Slot J."/>
            <person name="Riley R."/>
            <person name="Boka B."/>
            <person name="Rigling D."/>
            <person name="Barry K."/>
            <person name="Lee J."/>
            <person name="Mihaltcheva S."/>
            <person name="LaButti K."/>
            <person name="Lipzen A."/>
            <person name="Waldron R."/>
            <person name="Moloney N.M."/>
            <person name="Sperisen C."/>
            <person name="Kredics L."/>
            <person name="Vagvoelgyi C."/>
            <person name="Patrignani A."/>
            <person name="Fitzpatrick D."/>
            <person name="Nagy I."/>
            <person name="Doyle S."/>
            <person name="Anderson J.B."/>
            <person name="Grigoriev I.V."/>
            <person name="Gueldener U."/>
            <person name="Muensterkoetter M."/>
            <person name="Nagy L.G."/>
        </authorList>
    </citation>
    <scope>NUCLEOTIDE SEQUENCE [LARGE SCALE GENOMIC DNA]</scope>
    <source>
        <strain evidence="15">C18/9</strain>
    </source>
</reference>
<organism evidence="14 15">
    <name type="scientific">Armillaria ostoyae</name>
    <name type="common">Armillaria root rot fungus</name>
    <dbReference type="NCBI Taxonomy" id="47428"/>
    <lineage>
        <taxon>Eukaryota</taxon>
        <taxon>Fungi</taxon>
        <taxon>Dikarya</taxon>
        <taxon>Basidiomycota</taxon>
        <taxon>Agaricomycotina</taxon>
        <taxon>Agaricomycetes</taxon>
        <taxon>Agaricomycetidae</taxon>
        <taxon>Agaricales</taxon>
        <taxon>Marasmiineae</taxon>
        <taxon>Physalacriaceae</taxon>
        <taxon>Armillaria</taxon>
    </lineage>
</organism>
<dbReference type="EMBL" id="FUEG01000004">
    <property type="protein sequence ID" value="SJL03665.1"/>
    <property type="molecule type" value="Genomic_DNA"/>
</dbReference>
<dbReference type="Gene3D" id="3.90.180.10">
    <property type="entry name" value="Medium-chain alcohol dehydrogenases, catalytic domain"/>
    <property type="match status" value="1"/>
</dbReference>
<evidence type="ECO:0000256" key="12">
    <source>
        <dbReference type="ARBA" id="ARBA00048843"/>
    </source>
</evidence>
<dbReference type="SUPFAM" id="SSF50129">
    <property type="entry name" value="GroES-like"/>
    <property type="match status" value="1"/>
</dbReference>
<keyword evidence="4" id="KW-0276">Fatty acid metabolism</keyword>
<dbReference type="GO" id="GO:0141148">
    <property type="term" value="F:enoyl-[acyl-carrier-protein] reductase (NADPH) activity"/>
    <property type="evidence" value="ECO:0007669"/>
    <property type="project" value="UniProtKB-EC"/>
</dbReference>
<evidence type="ECO:0000256" key="9">
    <source>
        <dbReference type="ARBA" id="ARBA00023128"/>
    </source>
</evidence>
<comment type="subcellular location">
    <subcellularLocation>
        <location evidence="1">Mitochondrion</location>
    </subcellularLocation>
</comment>
<dbReference type="SMART" id="SM00829">
    <property type="entry name" value="PKS_ER"/>
    <property type="match status" value="1"/>
</dbReference>
<sequence length="377" mass="41279">MNAAFRAQWARPFSTSRPRSNRAIVYSQNGNPAEVLSAMTFPKLDPPRPSTVNVKFLLSAVNPADINVIEGVYPAKPQLVQREGSEGVYIGGNEGLAIVTAVGEGVDSVKLNDWVISTKAQAGTWTAVKNISAEELLKIPNPEGLSEVHGATMTVNPPTAYNMLNEFIDLKPGDWVIQNGANSAVGQAAIQIAAAQGLKTINFVRNRDNIADLVQRLEALGANKVFTYDDLKDRELRKKIATLTGNAEIRLGLNCVGGPETTQMVKLLSNNGHLVSYGAMSKQPLSFPTSLFIFKNLTAHGFWQHGWYQQRSRADREDLMRKLVDLTSQGKLKEPEHKVVIVPAHESDEEATARIRDVFKTAQSHGKKILLKLESSS</sequence>
<keyword evidence="15" id="KW-1185">Reference proteome</keyword>
<evidence type="ECO:0000256" key="6">
    <source>
        <dbReference type="ARBA" id="ARBA00022946"/>
    </source>
</evidence>
<keyword evidence="5" id="KW-0521">NADP</keyword>
<protein>
    <recommendedName>
        <fullName evidence="11">enoyl-[acyl-carrier-protein] reductase</fullName>
        <ecNumber evidence="11">1.3.1.104</ecNumber>
    </recommendedName>
</protein>
<evidence type="ECO:0000256" key="8">
    <source>
        <dbReference type="ARBA" id="ARBA00023098"/>
    </source>
</evidence>
<evidence type="ECO:0000256" key="3">
    <source>
        <dbReference type="ARBA" id="ARBA00022516"/>
    </source>
</evidence>
<keyword evidence="8" id="KW-0443">Lipid metabolism</keyword>
<dbReference type="InterPro" id="IPR051034">
    <property type="entry name" value="Mito_Enoyl-ACP_Reductase"/>
</dbReference>
<accession>A0A284R4P1</accession>
<keyword evidence="6" id="KW-0809">Transit peptide</keyword>
<dbReference type="AlphaFoldDB" id="A0A284R4P1"/>
<dbReference type="CDD" id="cd08290">
    <property type="entry name" value="ETR"/>
    <property type="match status" value="1"/>
</dbReference>
<evidence type="ECO:0000256" key="1">
    <source>
        <dbReference type="ARBA" id="ARBA00004173"/>
    </source>
</evidence>
<dbReference type="InterPro" id="IPR036291">
    <property type="entry name" value="NAD(P)-bd_dom_sf"/>
</dbReference>